<dbReference type="EMBL" id="CP017480">
    <property type="protein sequence ID" value="APG04863.1"/>
    <property type="molecule type" value="Genomic_DNA"/>
</dbReference>
<evidence type="ECO:0000256" key="1">
    <source>
        <dbReference type="SAM" id="MobiDB-lite"/>
    </source>
</evidence>
<dbReference type="RefSeq" id="WP_052767022.1">
    <property type="nucleotide sequence ID" value="NZ_CP017480.1"/>
</dbReference>
<dbReference type="InterPro" id="IPR002477">
    <property type="entry name" value="Peptidoglycan-bd-like"/>
</dbReference>
<keyword evidence="6" id="KW-1185">Reference proteome</keyword>
<dbReference type="InterPro" id="IPR023346">
    <property type="entry name" value="Lysozyme-like_dom_sf"/>
</dbReference>
<dbReference type="OrthoDB" id="1491023at2"/>
<sequence length="424" mass="46175">MAIDRETQVLTDATAAGITNPRELANFMAQVTHESNGLNRLEESFRYTRNISQIPVQSAWREGPEVLEAARKEALMGKPEHLAELMYGGRNGNDEPGDGWKYHGRGYIQLTGKDNYRAAGEALDLDLLKHPELAADPQNASRIAVWYWENRVPENARDDVRAATKAVNGKYNGLEDREHRFDEWQHRLTPDVMHRLAEGNVGNPRPALPAHGTNKASPLKEGASGEDVRLLQGSLARLGYTNGQDGELHTDGMFGPGTRAALEAFQRDHHLAADGVAGPRTMEALAQAKHQDAVQRAAQSGRPDSPMHPAHAMYEQARNAVHALDAKYGRTPDKQSDQLAGALTAEAKRQGLSKIDHVLLSDDGSRAYAVQGDLNSPNKRTADVDTAKAVNTPIEQSGAEIAKLTQPTPAIPPSPTIEGPTHGR</sequence>
<dbReference type="Gene3D" id="1.10.101.10">
    <property type="entry name" value="PGBD-like superfamily/PGBD"/>
    <property type="match status" value="1"/>
</dbReference>
<evidence type="ECO:0008006" key="7">
    <source>
        <dbReference type="Google" id="ProtNLM"/>
    </source>
</evidence>
<organism evidence="5 6">
    <name type="scientific">Luteibacter rhizovicinus DSM 16549</name>
    <dbReference type="NCBI Taxonomy" id="1440763"/>
    <lineage>
        <taxon>Bacteria</taxon>
        <taxon>Pseudomonadati</taxon>
        <taxon>Pseudomonadota</taxon>
        <taxon>Gammaproteobacteria</taxon>
        <taxon>Lysobacterales</taxon>
        <taxon>Rhodanobacteraceae</taxon>
        <taxon>Luteibacter</taxon>
    </lineage>
</organism>
<evidence type="ECO:0000259" key="3">
    <source>
        <dbReference type="Pfam" id="PF01471"/>
    </source>
</evidence>
<gene>
    <name evidence="5" type="ORF">BJI69_13815</name>
</gene>
<accession>A0A1L3EUV3</accession>
<dbReference type="InterPro" id="IPR000726">
    <property type="entry name" value="Glyco_hydro_19_cat"/>
</dbReference>
<dbReference type="SUPFAM" id="SSF47090">
    <property type="entry name" value="PGBD-like"/>
    <property type="match status" value="1"/>
</dbReference>
<feature type="region of interest" description="Disordered" evidence="1">
    <location>
        <begin position="198"/>
        <end position="224"/>
    </location>
</feature>
<dbReference type="AlphaFoldDB" id="A0A1L3EUV3"/>
<evidence type="ECO:0000259" key="4">
    <source>
        <dbReference type="Pfam" id="PF20410"/>
    </source>
</evidence>
<evidence type="ECO:0000313" key="5">
    <source>
        <dbReference type="EMBL" id="APG04863.1"/>
    </source>
</evidence>
<dbReference type="PANTHER" id="PTHR34408">
    <property type="entry name" value="FAMILY PROTEIN, PUTATIVE-RELATED"/>
    <property type="match status" value="1"/>
</dbReference>
<feature type="domain" description="Glycoside hydrolase family 19 catalytic" evidence="2">
    <location>
        <begin position="98"/>
        <end position="150"/>
    </location>
</feature>
<dbReference type="GO" id="GO:0006032">
    <property type="term" value="P:chitin catabolic process"/>
    <property type="evidence" value="ECO:0007669"/>
    <property type="project" value="InterPro"/>
</dbReference>
<dbReference type="InterPro" id="IPR036366">
    <property type="entry name" value="PGBDSf"/>
</dbReference>
<feature type="region of interest" description="Disordered" evidence="1">
    <location>
        <begin position="393"/>
        <end position="424"/>
    </location>
</feature>
<dbReference type="InterPro" id="IPR036365">
    <property type="entry name" value="PGBD-like_sf"/>
</dbReference>
<dbReference type="Pfam" id="PF20410">
    <property type="entry name" value="X-Tfes_XVIPCD"/>
    <property type="match status" value="1"/>
</dbReference>
<dbReference type="InterPro" id="IPR052354">
    <property type="entry name" value="Cell_Wall_Dynamics_Protein"/>
</dbReference>
<proteinExistence type="predicted"/>
<dbReference type="Pfam" id="PF00182">
    <property type="entry name" value="Glyco_hydro_19"/>
    <property type="match status" value="1"/>
</dbReference>
<feature type="domain" description="Peptidoglycan binding-like" evidence="3">
    <location>
        <begin position="224"/>
        <end position="285"/>
    </location>
</feature>
<protein>
    <recommendedName>
        <fullName evidence="7">Lytic enzyme</fullName>
    </recommendedName>
</protein>
<dbReference type="GO" id="GO:0004568">
    <property type="term" value="F:chitinase activity"/>
    <property type="evidence" value="ECO:0007669"/>
    <property type="project" value="InterPro"/>
</dbReference>
<dbReference type="STRING" id="1440763.BJI69_13815"/>
<dbReference type="Proteomes" id="UP000182987">
    <property type="component" value="Chromosome"/>
</dbReference>
<dbReference type="InterPro" id="IPR046519">
    <property type="entry name" value="X-Tfes_XVIPCD"/>
</dbReference>
<name>A0A1L3EUV3_9GAMM</name>
<dbReference type="PANTHER" id="PTHR34408:SF1">
    <property type="entry name" value="GLYCOSYL HYDROLASE FAMILY 19 DOMAIN-CONTAINING PROTEIN HI_1415"/>
    <property type="match status" value="1"/>
</dbReference>
<dbReference type="GO" id="GO:0016998">
    <property type="term" value="P:cell wall macromolecule catabolic process"/>
    <property type="evidence" value="ECO:0007669"/>
    <property type="project" value="InterPro"/>
</dbReference>
<dbReference type="Pfam" id="PF01471">
    <property type="entry name" value="PG_binding_1"/>
    <property type="match status" value="1"/>
</dbReference>
<feature type="domain" description="X-Tfes XVIPCD" evidence="4">
    <location>
        <begin position="305"/>
        <end position="401"/>
    </location>
</feature>
<evidence type="ECO:0000313" key="6">
    <source>
        <dbReference type="Proteomes" id="UP000182987"/>
    </source>
</evidence>
<dbReference type="Gene3D" id="1.10.530.10">
    <property type="match status" value="1"/>
</dbReference>
<reference evidence="6" key="1">
    <citation type="submission" date="2016-09" db="EMBL/GenBank/DDBJ databases">
        <authorList>
            <person name="Lysoe E."/>
        </authorList>
    </citation>
    <scope>NUCLEOTIDE SEQUENCE [LARGE SCALE GENOMIC DNA]</scope>
    <source>
        <strain evidence="6">LJ96T</strain>
    </source>
</reference>
<dbReference type="SUPFAM" id="SSF53955">
    <property type="entry name" value="Lysozyme-like"/>
    <property type="match status" value="1"/>
</dbReference>
<evidence type="ECO:0000259" key="2">
    <source>
        <dbReference type="Pfam" id="PF00182"/>
    </source>
</evidence>
<dbReference type="KEGG" id="lrz:BJI69_13815"/>